<evidence type="ECO:0000256" key="1">
    <source>
        <dbReference type="ARBA" id="ARBA00009865"/>
    </source>
</evidence>
<dbReference type="PANTHER" id="PTHR42812">
    <property type="entry name" value="BETA-XYLOSIDASE"/>
    <property type="match status" value="1"/>
</dbReference>
<dbReference type="Pfam" id="PF17851">
    <property type="entry name" value="GH43_C2"/>
    <property type="match status" value="1"/>
</dbReference>
<dbReference type="Gene3D" id="2.60.120.200">
    <property type="match status" value="1"/>
</dbReference>
<dbReference type="GO" id="GO:0004553">
    <property type="term" value="F:hydrolase activity, hydrolyzing O-glycosyl compounds"/>
    <property type="evidence" value="ECO:0007669"/>
    <property type="project" value="InterPro"/>
</dbReference>
<dbReference type="Gene3D" id="2.115.10.20">
    <property type="entry name" value="Glycosyl hydrolase domain, family 43"/>
    <property type="match status" value="1"/>
</dbReference>
<dbReference type="InterPro" id="IPR051795">
    <property type="entry name" value="Glycosyl_Hydrlase_43"/>
</dbReference>
<evidence type="ECO:0000256" key="6">
    <source>
        <dbReference type="RuleBase" id="RU361187"/>
    </source>
</evidence>
<feature type="site" description="Important for catalytic activity, responsible for pKa modulation of the active site Glu and correct orientation of both the proton donor and substrate" evidence="5">
    <location>
        <position position="141"/>
    </location>
</feature>
<keyword evidence="2 6" id="KW-0378">Hydrolase</keyword>
<keyword evidence="7" id="KW-0732">Signal</keyword>
<feature type="chain" id="PRO_5020671990" evidence="7">
    <location>
        <begin position="19"/>
        <end position="549"/>
    </location>
</feature>
<dbReference type="PANTHER" id="PTHR42812:SF12">
    <property type="entry name" value="BETA-XYLOSIDASE-RELATED"/>
    <property type="match status" value="1"/>
</dbReference>
<dbReference type="SUPFAM" id="SSF75005">
    <property type="entry name" value="Arabinanase/levansucrase/invertase"/>
    <property type="match status" value="1"/>
</dbReference>
<organism evidence="9 10">
    <name type="scientific">Pseudobacter ginsenosidimutans</name>
    <dbReference type="NCBI Taxonomy" id="661488"/>
    <lineage>
        <taxon>Bacteria</taxon>
        <taxon>Pseudomonadati</taxon>
        <taxon>Bacteroidota</taxon>
        <taxon>Chitinophagia</taxon>
        <taxon>Chitinophagales</taxon>
        <taxon>Chitinophagaceae</taxon>
        <taxon>Pseudobacter</taxon>
    </lineage>
</organism>
<evidence type="ECO:0000256" key="7">
    <source>
        <dbReference type="SAM" id="SignalP"/>
    </source>
</evidence>
<dbReference type="InterPro" id="IPR013320">
    <property type="entry name" value="ConA-like_dom_sf"/>
</dbReference>
<dbReference type="EMBL" id="SGXA01000002">
    <property type="protein sequence ID" value="RZS72667.1"/>
    <property type="molecule type" value="Genomic_DNA"/>
</dbReference>
<dbReference type="CDD" id="cd18617">
    <property type="entry name" value="GH43_XynB-like"/>
    <property type="match status" value="1"/>
</dbReference>
<evidence type="ECO:0000313" key="10">
    <source>
        <dbReference type="Proteomes" id="UP000293874"/>
    </source>
</evidence>
<evidence type="ECO:0000256" key="2">
    <source>
        <dbReference type="ARBA" id="ARBA00022801"/>
    </source>
</evidence>
<dbReference type="Pfam" id="PF04616">
    <property type="entry name" value="Glyco_hydro_43"/>
    <property type="match status" value="1"/>
</dbReference>
<feature type="domain" description="Beta-xylosidase C-terminal Concanavalin A-like" evidence="8">
    <location>
        <begin position="351"/>
        <end position="543"/>
    </location>
</feature>
<reference evidence="9 10" key="1">
    <citation type="submission" date="2019-02" db="EMBL/GenBank/DDBJ databases">
        <title>Genomic Encyclopedia of Type Strains, Phase IV (KMG-IV): sequencing the most valuable type-strain genomes for metagenomic binning, comparative biology and taxonomic classification.</title>
        <authorList>
            <person name="Goeker M."/>
        </authorList>
    </citation>
    <scope>NUCLEOTIDE SEQUENCE [LARGE SCALE GENOMIC DNA]</scope>
    <source>
        <strain evidence="9 10">DSM 18116</strain>
    </source>
</reference>
<dbReference type="RefSeq" id="WP_130543062.1">
    <property type="nucleotide sequence ID" value="NZ_CP042431.1"/>
</dbReference>
<keyword evidence="10" id="KW-1185">Reference proteome</keyword>
<comment type="similarity">
    <text evidence="1 6">Belongs to the glycosyl hydrolase 43 family.</text>
</comment>
<comment type="caution">
    <text evidence="9">The sequence shown here is derived from an EMBL/GenBank/DDBJ whole genome shotgun (WGS) entry which is preliminary data.</text>
</comment>
<sequence>MKFLFTAFLAMILGIAAAQPMQYRNPILSGFYPDPSICRAGDDYYLVNSTFVYFPGLPIFHSKDLVNWKQIGHALDRPEQLKLDGAGVSAGLYAPSITYHNGKFYLVCTNVSDIGNFVITADHPAGPWSNPVSLPNMPGIDPSIFFDDNGDGYIVWNSDPPDNKALYEGHRAIRMMRFDEKKLTVTGEHKILVNGGTDLSKKPIWIEGPHLYKKDGWYYLMAAEGGTEFNHSEVIFRSRNVDGPYVPYERNPILTQRHLDPNRSNQVTSTGHADLVETKDGKWYAVFLGCRPYDDDHYNTGRETFMAPVQWKDGWPHILEGDQAVQLFYPVPFPQTTVSVKNPYSNPVQFTDDFNNKKLDFRYIFLRTPREQWYSLTEKPGELMMNLRPETVSGKAQPAFIGFRQQSANCLASTRLKFTAKSPNEKAGIVLFQNETHHYFLCISVDAGKPVVQLFKSSADSLVMLEQGPIPGGAAELSVKVNGPTISFRYKNGKDWKELNTIADARFLSTHTAGGFVGAIIGLYGSSMGQKTSSKVYFQQVSYSDLSKQ</sequence>
<gene>
    <name evidence="9" type="ORF">EV199_4590</name>
</gene>
<dbReference type="InterPro" id="IPR006710">
    <property type="entry name" value="Glyco_hydro_43"/>
</dbReference>
<accession>A0A4Q7MVG8</accession>
<name>A0A4Q7MVG8_9BACT</name>
<dbReference type="AlphaFoldDB" id="A0A4Q7MVG8"/>
<evidence type="ECO:0000256" key="4">
    <source>
        <dbReference type="PIRSR" id="PIRSR606710-1"/>
    </source>
</evidence>
<evidence type="ECO:0000256" key="3">
    <source>
        <dbReference type="ARBA" id="ARBA00023295"/>
    </source>
</evidence>
<feature type="active site" description="Proton acceptor" evidence="4">
    <location>
        <position position="34"/>
    </location>
</feature>
<dbReference type="InterPro" id="IPR041542">
    <property type="entry name" value="GH43_C2"/>
</dbReference>
<evidence type="ECO:0000256" key="5">
    <source>
        <dbReference type="PIRSR" id="PIRSR606710-2"/>
    </source>
</evidence>
<dbReference type="GO" id="GO:0005975">
    <property type="term" value="P:carbohydrate metabolic process"/>
    <property type="evidence" value="ECO:0007669"/>
    <property type="project" value="InterPro"/>
</dbReference>
<dbReference type="OrthoDB" id="9801455at2"/>
<dbReference type="SUPFAM" id="SSF49899">
    <property type="entry name" value="Concanavalin A-like lectins/glucanases"/>
    <property type="match status" value="1"/>
</dbReference>
<dbReference type="Proteomes" id="UP000293874">
    <property type="component" value="Unassembled WGS sequence"/>
</dbReference>
<protein>
    <submittedName>
        <fullName evidence="9">Alpha-N-arabinofuranosidase</fullName>
    </submittedName>
</protein>
<evidence type="ECO:0000259" key="8">
    <source>
        <dbReference type="Pfam" id="PF17851"/>
    </source>
</evidence>
<keyword evidence="3 6" id="KW-0326">Glycosidase</keyword>
<evidence type="ECO:0000313" key="9">
    <source>
        <dbReference type="EMBL" id="RZS72667.1"/>
    </source>
</evidence>
<feature type="signal peptide" evidence="7">
    <location>
        <begin position="1"/>
        <end position="18"/>
    </location>
</feature>
<feature type="active site" description="Proton donor" evidence="4">
    <location>
        <position position="207"/>
    </location>
</feature>
<proteinExistence type="inferred from homology"/>
<dbReference type="InterPro" id="IPR023296">
    <property type="entry name" value="Glyco_hydro_beta-prop_sf"/>
</dbReference>